<dbReference type="HOGENOM" id="CLU_054238_0_0_1"/>
<comment type="caution">
    <text evidence="4">The sequence shown here is derived from an EMBL/GenBank/DDBJ whole genome shotgun (WGS) entry which is preliminary data.</text>
</comment>
<protein>
    <recommendedName>
        <fullName evidence="3">HNH nuclease domain-containing protein</fullName>
    </recommendedName>
</protein>
<evidence type="ECO:0000256" key="2">
    <source>
        <dbReference type="SAM" id="MobiDB-lite"/>
    </source>
</evidence>
<keyword evidence="1" id="KW-0175">Coiled coil</keyword>
<dbReference type="Proteomes" id="UP000005426">
    <property type="component" value="Unassembled WGS sequence"/>
</dbReference>
<dbReference type="Pfam" id="PF13391">
    <property type="entry name" value="HNH_2"/>
    <property type="match status" value="1"/>
</dbReference>
<dbReference type="eggNOG" id="ENOG502SR67">
    <property type="taxonomic scope" value="Eukaryota"/>
</dbReference>
<accession>G9P1U2</accession>
<evidence type="ECO:0000313" key="4">
    <source>
        <dbReference type="EMBL" id="EHK42591.1"/>
    </source>
</evidence>
<proteinExistence type="predicted"/>
<dbReference type="STRING" id="452589.G9P1U2"/>
<gene>
    <name evidence="4" type="ORF">TRIATDRAFT_86533</name>
</gene>
<feature type="region of interest" description="Disordered" evidence="2">
    <location>
        <begin position="392"/>
        <end position="419"/>
    </location>
</feature>
<feature type="compositionally biased region" description="Acidic residues" evidence="2">
    <location>
        <begin position="401"/>
        <end position="419"/>
    </location>
</feature>
<evidence type="ECO:0000313" key="5">
    <source>
        <dbReference type="Proteomes" id="UP000005426"/>
    </source>
</evidence>
<dbReference type="AlphaFoldDB" id="G9P1U2"/>
<feature type="domain" description="HNH nuclease" evidence="3">
    <location>
        <begin position="179"/>
        <end position="244"/>
    </location>
</feature>
<reference evidence="4 5" key="1">
    <citation type="journal article" date="2011" name="Genome Biol.">
        <title>Comparative genome sequence analysis underscores mycoparasitism as the ancestral life style of Trichoderma.</title>
        <authorList>
            <person name="Kubicek C.P."/>
            <person name="Herrera-Estrella A."/>
            <person name="Seidl-Seiboth V."/>
            <person name="Martinez D.A."/>
            <person name="Druzhinina I.S."/>
            <person name="Thon M."/>
            <person name="Zeilinger S."/>
            <person name="Casas-Flores S."/>
            <person name="Horwitz B.A."/>
            <person name="Mukherjee P.K."/>
            <person name="Mukherjee M."/>
            <person name="Kredics L."/>
            <person name="Alcaraz L.D."/>
            <person name="Aerts A."/>
            <person name="Antal Z."/>
            <person name="Atanasova L."/>
            <person name="Cervantes-Badillo M.G."/>
            <person name="Challacombe J."/>
            <person name="Chertkov O."/>
            <person name="McCluskey K."/>
            <person name="Coulpier F."/>
            <person name="Deshpande N."/>
            <person name="von Doehren H."/>
            <person name="Ebbole D.J."/>
            <person name="Esquivel-Naranjo E.U."/>
            <person name="Fekete E."/>
            <person name="Flipphi M."/>
            <person name="Glaser F."/>
            <person name="Gomez-Rodriguez E.Y."/>
            <person name="Gruber S."/>
            <person name="Han C."/>
            <person name="Henrissat B."/>
            <person name="Hermosa R."/>
            <person name="Hernandez-Onate M."/>
            <person name="Karaffa L."/>
            <person name="Kosti I."/>
            <person name="Le Crom S."/>
            <person name="Lindquist E."/>
            <person name="Lucas S."/>
            <person name="Luebeck M."/>
            <person name="Luebeck P.S."/>
            <person name="Margeot A."/>
            <person name="Metz B."/>
            <person name="Misra M."/>
            <person name="Nevalainen H."/>
            <person name="Omann M."/>
            <person name="Packer N."/>
            <person name="Perrone G."/>
            <person name="Uresti-Rivera E.E."/>
            <person name="Salamov A."/>
            <person name="Schmoll M."/>
            <person name="Seiboth B."/>
            <person name="Shapiro H."/>
            <person name="Sukno S."/>
            <person name="Tamayo-Ramos J.A."/>
            <person name="Tisch D."/>
            <person name="Wiest A."/>
            <person name="Wilkinson H.H."/>
            <person name="Zhang M."/>
            <person name="Coutinho P.M."/>
            <person name="Kenerley C.M."/>
            <person name="Monte E."/>
            <person name="Baker S.E."/>
            <person name="Grigoriev I.V."/>
        </authorList>
    </citation>
    <scope>NUCLEOTIDE SEQUENCE [LARGE SCALE GENOMIC DNA]</scope>
    <source>
        <strain evidence="5">ATCC 20476 / IMI 206040</strain>
    </source>
</reference>
<name>G9P1U2_HYPAI</name>
<dbReference type="EMBL" id="ABDG02000026">
    <property type="protein sequence ID" value="EHK42591.1"/>
    <property type="molecule type" value="Genomic_DNA"/>
</dbReference>
<organism evidence="4 5">
    <name type="scientific">Hypocrea atroviridis (strain ATCC 20476 / IMI 206040)</name>
    <name type="common">Trichoderma atroviride</name>
    <dbReference type="NCBI Taxonomy" id="452589"/>
    <lineage>
        <taxon>Eukaryota</taxon>
        <taxon>Fungi</taxon>
        <taxon>Dikarya</taxon>
        <taxon>Ascomycota</taxon>
        <taxon>Pezizomycotina</taxon>
        <taxon>Sordariomycetes</taxon>
        <taxon>Hypocreomycetidae</taxon>
        <taxon>Hypocreales</taxon>
        <taxon>Hypocreaceae</taxon>
        <taxon>Trichoderma</taxon>
    </lineage>
</organism>
<dbReference type="OrthoDB" id="5386595at2759"/>
<feature type="coiled-coil region" evidence="1">
    <location>
        <begin position="69"/>
        <end position="119"/>
    </location>
</feature>
<sequence>MSRNNEHSNGFELAEAPQRVRGAFERLHDAERNSSQLRNLTTNALSPPTMQQTAREDRDAVESIIEATLQAKEKELAAAEDIVAILNEERHVGSLNVTQNGLQSEVDRLERLITALKGDSLVIRTSRHELSGKMLDNMMWPQDGARLALFSPRDPSAHERFRNKVLKAYDAVDEDMQWCVISGKYLPASTVRAAHIVGYNVGEPSARHLFGPPGNKNGHLMSDHNGIPMYEMYEKAFNDARLVILPDSDPKKGCWKVYCLDDPDTHKPSKAVPFGRELHGRSLQFRNNFRPSSRYLYFAFCMSILRRQRHEVPGWWRDRLVDGLGKVWATPGTYLRTLTLRSIAHQVGHLTKEEAAVFTADAAEDEGEDDCLHSKLIGCAYALQNSTMSWNGTLAQTDGTESSEEEDDEDNEESWIEEE</sequence>
<dbReference type="OMA" id="ENTEYRR"/>
<dbReference type="InterPro" id="IPR003615">
    <property type="entry name" value="HNH_nuc"/>
</dbReference>
<evidence type="ECO:0000259" key="3">
    <source>
        <dbReference type="Pfam" id="PF13391"/>
    </source>
</evidence>
<keyword evidence="5" id="KW-1185">Reference proteome</keyword>
<evidence type="ECO:0000256" key="1">
    <source>
        <dbReference type="SAM" id="Coils"/>
    </source>
</evidence>